<dbReference type="Pfam" id="PF07995">
    <property type="entry name" value="GSDH"/>
    <property type="match status" value="1"/>
</dbReference>
<feature type="domain" description="Glucose/Sorbosone dehydrogenase" evidence="2">
    <location>
        <begin position="65"/>
        <end position="400"/>
    </location>
</feature>
<dbReference type="SUPFAM" id="SSF50952">
    <property type="entry name" value="Soluble quinoprotein glucose dehydrogenase"/>
    <property type="match status" value="1"/>
</dbReference>
<comment type="caution">
    <text evidence="3">The sequence shown here is derived from an EMBL/GenBank/DDBJ whole genome shotgun (WGS) entry which is preliminary data.</text>
</comment>
<dbReference type="InterPro" id="IPR011041">
    <property type="entry name" value="Quinoprot_gluc/sorb_DH_b-prop"/>
</dbReference>
<reference evidence="4" key="1">
    <citation type="submission" date="2018-04" db="EMBL/GenBank/DDBJ databases">
        <authorList>
            <person name="Cornet L."/>
        </authorList>
    </citation>
    <scope>NUCLEOTIDE SEQUENCE [LARGE SCALE GENOMIC DNA]</scope>
</reference>
<name>A0A2W4WP11_9CYAN</name>
<dbReference type="InterPro" id="IPR011042">
    <property type="entry name" value="6-blade_b-propeller_TolB-like"/>
</dbReference>
<evidence type="ECO:0000313" key="4">
    <source>
        <dbReference type="Proteomes" id="UP000249081"/>
    </source>
</evidence>
<feature type="signal peptide" evidence="1">
    <location>
        <begin position="1"/>
        <end position="23"/>
    </location>
</feature>
<proteinExistence type="predicted"/>
<sequence>MIFTRFIPALAPLAILLALGSCAASVSSPPSSGDPPEAAQVEAVADTEEPVIVDSVEPVTVVDGLEHPWGMAWLPDGDLLVTERPGRLRRISDGVLDPTPIAGVPDLLAFSQGGLLDITLHPQFEENSLVYLAYADGTQQANRTQVARARLEGNRLTDWTIVFTNNREKSGGQHFGSRLLWLPDGTLLVAIGDGGNPPLELDGDLIRNQAQNRRTLLGSVVRLTDAGNAPNDNPFVGDSEANPLLWSYGHRNIQGLALDSETGQVWSTEHGSRGGDELNQLEPGENYGWPVVTYSDEYSGGPVSTEQSRPGMVDPITYWTPSIAPSGLAVYRGDRYPQWQGQLFAGGLVSQDVKRIEVDASGNVVNQTPIPIGQRVRDVRQGPDGFLYVLTDAANGRLVRLEPAS</sequence>
<evidence type="ECO:0000259" key="2">
    <source>
        <dbReference type="Pfam" id="PF07995"/>
    </source>
</evidence>
<keyword evidence="1" id="KW-0732">Signal</keyword>
<reference evidence="3 4" key="2">
    <citation type="submission" date="2018-06" db="EMBL/GenBank/DDBJ databases">
        <title>Metagenomic assembly of (sub)arctic Cyanobacteria and their associated microbiome from non-axenic cultures.</title>
        <authorList>
            <person name="Baurain D."/>
        </authorList>
    </citation>
    <scope>NUCLEOTIDE SEQUENCE [LARGE SCALE GENOMIC DNA]</scope>
    <source>
        <strain evidence="3">ULC041bin1</strain>
    </source>
</reference>
<organism evidence="3 4">
    <name type="scientific">Shackletoniella antarctica</name>
    <dbReference type="NCBI Taxonomy" id="268115"/>
    <lineage>
        <taxon>Bacteria</taxon>
        <taxon>Bacillati</taxon>
        <taxon>Cyanobacteriota</taxon>
        <taxon>Cyanophyceae</taxon>
        <taxon>Oculatellales</taxon>
        <taxon>Oculatellaceae</taxon>
        <taxon>Shackletoniella</taxon>
    </lineage>
</organism>
<accession>A0A2W4WP11</accession>
<evidence type="ECO:0000313" key="3">
    <source>
        <dbReference type="EMBL" id="PZO43589.1"/>
    </source>
</evidence>
<dbReference type="PANTHER" id="PTHR19328">
    <property type="entry name" value="HEDGEHOG-INTERACTING PROTEIN"/>
    <property type="match status" value="1"/>
</dbReference>
<feature type="chain" id="PRO_5016019346" description="Glucose/Sorbosone dehydrogenase domain-containing protein" evidence="1">
    <location>
        <begin position="24"/>
        <end position="405"/>
    </location>
</feature>
<evidence type="ECO:0000256" key="1">
    <source>
        <dbReference type="SAM" id="SignalP"/>
    </source>
</evidence>
<dbReference type="PROSITE" id="PS51257">
    <property type="entry name" value="PROKAR_LIPOPROTEIN"/>
    <property type="match status" value="1"/>
</dbReference>
<gene>
    <name evidence="3" type="ORF">DCF17_05815</name>
</gene>
<dbReference type="Gene3D" id="2.120.10.30">
    <property type="entry name" value="TolB, C-terminal domain"/>
    <property type="match status" value="1"/>
</dbReference>
<dbReference type="InterPro" id="IPR012938">
    <property type="entry name" value="Glc/Sorbosone_DH"/>
</dbReference>
<dbReference type="EMBL" id="QBMN01000027">
    <property type="protein sequence ID" value="PZO43589.1"/>
    <property type="molecule type" value="Genomic_DNA"/>
</dbReference>
<protein>
    <recommendedName>
        <fullName evidence="2">Glucose/Sorbosone dehydrogenase domain-containing protein</fullName>
    </recommendedName>
</protein>
<dbReference type="PANTHER" id="PTHR19328:SF75">
    <property type="entry name" value="ALDOSE SUGAR DEHYDROGENASE YLII"/>
    <property type="match status" value="1"/>
</dbReference>
<dbReference type="Proteomes" id="UP000249081">
    <property type="component" value="Unassembled WGS sequence"/>
</dbReference>
<dbReference type="AlphaFoldDB" id="A0A2W4WP11"/>